<accession>A0A8J3QHY8</accession>
<dbReference type="Pfam" id="PF03551">
    <property type="entry name" value="PadR"/>
    <property type="match status" value="1"/>
</dbReference>
<dbReference type="EMBL" id="BONY01000135">
    <property type="protein sequence ID" value="GIH11459.1"/>
    <property type="molecule type" value="Genomic_DNA"/>
</dbReference>
<dbReference type="InterPro" id="IPR036390">
    <property type="entry name" value="WH_DNA-bd_sf"/>
</dbReference>
<feature type="domain" description="Transcription regulator PadR N-terminal" evidence="1">
    <location>
        <begin position="14"/>
        <end position="86"/>
    </location>
</feature>
<sequence length="107" mass="11866">MKPDTVRGHLDALILAVLEDTPKHGYAVMEALRQRSGGALDLPTGSLYPAMRRLERAGMVQSEWSTVGGRERRTYSLTDTGRKTLAQERTGWLDFAAIIEGVLRPAR</sequence>
<reference evidence="2" key="1">
    <citation type="submission" date="2021-01" db="EMBL/GenBank/DDBJ databases">
        <title>Whole genome shotgun sequence of Rhizocola hellebori NBRC 109834.</title>
        <authorList>
            <person name="Komaki H."/>
            <person name="Tamura T."/>
        </authorList>
    </citation>
    <scope>NUCLEOTIDE SEQUENCE</scope>
    <source>
        <strain evidence="2">NBRC 109834</strain>
    </source>
</reference>
<evidence type="ECO:0000313" key="3">
    <source>
        <dbReference type="Proteomes" id="UP000612899"/>
    </source>
</evidence>
<gene>
    <name evidence="2" type="ORF">Rhe02_95260</name>
</gene>
<protein>
    <submittedName>
        <fullName evidence="2">PadR family transcriptional regulator</fullName>
    </submittedName>
</protein>
<dbReference type="RefSeq" id="WP_203915178.1">
    <property type="nucleotide sequence ID" value="NZ_BONY01000135.1"/>
</dbReference>
<proteinExistence type="predicted"/>
<dbReference type="SUPFAM" id="SSF46785">
    <property type="entry name" value="Winged helix' DNA-binding domain"/>
    <property type="match status" value="1"/>
</dbReference>
<organism evidence="2 3">
    <name type="scientific">Rhizocola hellebori</name>
    <dbReference type="NCBI Taxonomy" id="1392758"/>
    <lineage>
        <taxon>Bacteria</taxon>
        <taxon>Bacillati</taxon>
        <taxon>Actinomycetota</taxon>
        <taxon>Actinomycetes</taxon>
        <taxon>Micromonosporales</taxon>
        <taxon>Micromonosporaceae</taxon>
        <taxon>Rhizocola</taxon>
    </lineage>
</organism>
<comment type="caution">
    <text evidence="2">The sequence shown here is derived from an EMBL/GenBank/DDBJ whole genome shotgun (WGS) entry which is preliminary data.</text>
</comment>
<dbReference type="PANTHER" id="PTHR43252">
    <property type="entry name" value="TRANSCRIPTIONAL REGULATOR YQJI"/>
    <property type="match status" value="1"/>
</dbReference>
<dbReference type="PANTHER" id="PTHR43252:SF7">
    <property type="entry name" value="TRANSCRIPTIONAL REGULATOR YQJI"/>
    <property type="match status" value="1"/>
</dbReference>
<dbReference type="Gene3D" id="1.10.10.10">
    <property type="entry name" value="Winged helix-like DNA-binding domain superfamily/Winged helix DNA-binding domain"/>
    <property type="match status" value="1"/>
</dbReference>
<dbReference type="AlphaFoldDB" id="A0A8J3QHY8"/>
<dbReference type="InterPro" id="IPR005149">
    <property type="entry name" value="Tscrpt_reg_PadR_N"/>
</dbReference>
<keyword evidence="3" id="KW-1185">Reference proteome</keyword>
<dbReference type="Proteomes" id="UP000612899">
    <property type="component" value="Unassembled WGS sequence"/>
</dbReference>
<name>A0A8J3QHY8_9ACTN</name>
<evidence type="ECO:0000259" key="1">
    <source>
        <dbReference type="Pfam" id="PF03551"/>
    </source>
</evidence>
<dbReference type="InterPro" id="IPR036388">
    <property type="entry name" value="WH-like_DNA-bd_sf"/>
</dbReference>
<evidence type="ECO:0000313" key="2">
    <source>
        <dbReference type="EMBL" id="GIH11459.1"/>
    </source>
</evidence>